<sequence length="39" mass="4220">MAQAALAAGVNRISLADTVGVWEPPICQKWVARAVQELR</sequence>
<reference evidence="2 3" key="1">
    <citation type="submission" date="2020-04" db="EMBL/GenBank/DDBJ databases">
        <authorList>
            <person name="Hogendoorn C."/>
        </authorList>
    </citation>
    <scope>NUCLEOTIDE SEQUENCE [LARGE SCALE GENOMIC DNA]</scope>
    <source>
        <strain evidence="2">COOX1</strain>
    </source>
</reference>
<organism evidence="2 3">
    <name type="scientific">Kyrpidia spormannii</name>
    <dbReference type="NCBI Taxonomy" id="2055160"/>
    <lineage>
        <taxon>Bacteria</taxon>
        <taxon>Bacillati</taxon>
        <taxon>Bacillota</taxon>
        <taxon>Bacilli</taxon>
        <taxon>Bacillales</taxon>
        <taxon>Alicyclobacillaceae</taxon>
        <taxon>Kyrpidia</taxon>
    </lineage>
</organism>
<dbReference type="GO" id="GO:0003824">
    <property type="term" value="F:catalytic activity"/>
    <property type="evidence" value="ECO:0007669"/>
    <property type="project" value="InterPro"/>
</dbReference>
<dbReference type="EMBL" id="LR792683">
    <property type="protein sequence ID" value="CAB3390906.1"/>
    <property type="molecule type" value="Genomic_DNA"/>
</dbReference>
<accession>A0A6F9E0Q2</accession>
<dbReference type="AlphaFoldDB" id="A0A6F9E0Q2"/>
<feature type="domain" description="Pyruvate carboxyltransferase" evidence="1">
    <location>
        <begin position="1"/>
        <end position="39"/>
    </location>
</feature>
<gene>
    <name evidence="2" type="ORF">COOX1_0647</name>
</gene>
<proteinExistence type="predicted"/>
<name>A0A6F9E0Q2_9BACL</name>
<evidence type="ECO:0000313" key="3">
    <source>
        <dbReference type="Proteomes" id="UP000502196"/>
    </source>
</evidence>
<dbReference type="Proteomes" id="UP000502196">
    <property type="component" value="Chromosome"/>
</dbReference>
<protein>
    <recommendedName>
        <fullName evidence="1">Pyruvate carboxyltransferase domain-containing protein</fullName>
    </recommendedName>
</protein>
<evidence type="ECO:0000313" key="2">
    <source>
        <dbReference type="EMBL" id="CAB3390906.1"/>
    </source>
</evidence>
<dbReference type="PROSITE" id="PS50991">
    <property type="entry name" value="PYR_CT"/>
    <property type="match status" value="1"/>
</dbReference>
<evidence type="ECO:0000259" key="1">
    <source>
        <dbReference type="PROSITE" id="PS50991"/>
    </source>
</evidence>
<dbReference type="InterPro" id="IPR000891">
    <property type="entry name" value="PYR_CT"/>
</dbReference>